<sequence length="232" mass="26057">MLQLRRGHFLIFLVCCNCRRAMGFHWGTPITTIKAPTFLFKILGIFCDGSTDLSDSEKEVAMVKVLEDFYPKLKYLKLEEPENTKANGIIAAIDHAFFCRILLQWGLCHDGGQKRSDSTNERGGECRMDLAHVGSDKRFKEAKDITELLEHFLKPEKANGTRSGGYPVSSAVTKLQSASSVLRNMIDNEGDQLVEIRNEIVDGKLHGHTLCNIIQDQSLAADRARIIQSLLY</sequence>
<feature type="non-terminal residue" evidence="2">
    <location>
        <position position="1"/>
    </location>
</feature>
<feature type="signal peptide" evidence="1">
    <location>
        <begin position="1"/>
        <end position="23"/>
    </location>
</feature>
<feature type="chain" id="PRO_5047194706" evidence="1">
    <location>
        <begin position="24"/>
        <end position="232"/>
    </location>
</feature>
<accession>A0ABY7ETQ0</accession>
<reference evidence="2" key="1">
    <citation type="submission" date="2022-11" db="EMBL/GenBank/DDBJ databases">
        <title>Centuries of genome instability and evolution in soft-shell clam transmissible cancer (bioRxiv).</title>
        <authorList>
            <person name="Hart S.F.M."/>
            <person name="Yonemitsu M.A."/>
            <person name="Giersch R.M."/>
            <person name="Beal B.F."/>
            <person name="Arriagada G."/>
            <person name="Davis B.W."/>
            <person name="Ostrander E.A."/>
            <person name="Goff S.P."/>
            <person name="Metzger M.J."/>
        </authorList>
    </citation>
    <scope>NUCLEOTIDE SEQUENCE</scope>
    <source>
        <strain evidence="2">MELC-2E11</strain>
        <tissue evidence="2">Siphon/mantle</tissue>
    </source>
</reference>
<protein>
    <submittedName>
        <fullName evidence="2">Uncharacterized protein</fullName>
    </submittedName>
</protein>
<gene>
    <name evidence="2" type="ORF">MAR_026477</name>
</gene>
<evidence type="ECO:0000256" key="1">
    <source>
        <dbReference type="SAM" id="SignalP"/>
    </source>
</evidence>
<dbReference type="EMBL" id="CP111019">
    <property type="protein sequence ID" value="WAR12297.1"/>
    <property type="molecule type" value="Genomic_DNA"/>
</dbReference>
<evidence type="ECO:0000313" key="3">
    <source>
        <dbReference type="Proteomes" id="UP001164746"/>
    </source>
</evidence>
<organism evidence="2 3">
    <name type="scientific">Mya arenaria</name>
    <name type="common">Soft-shell clam</name>
    <dbReference type="NCBI Taxonomy" id="6604"/>
    <lineage>
        <taxon>Eukaryota</taxon>
        <taxon>Metazoa</taxon>
        <taxon>Spiralia</taxon>
        <taxon>Lophotrochozoa</taxon>
        <taxon>Mollusca</taxon>
        <taxon>Bivalvia</taxon>
        <taxon>Autobranchia</taxon>
        <taxon>Heteroconchia</taxon>
        <taxon>Euheterodonta</taxon>
        <taxon>Imparidentia</taxon>
        <taxon>Neoheterodontei</taxon>
        <taxon>Myida</taxon>
        <taxon>Myoidea</taxon>
        <taxon>Myidae</taxon>
        <taxon>Mya</taxon>
    </lineage>
</organism>
<keyword evidence="1" id="KW-0732">Signal</keyword>
<evidence type="ECO:0000313" key="2">
    <source>
        <dbReference type="EMBL" id="WAR12297.1"/>
    </source>
</evidence>
<keyword evidence="3" id="KW-1185">Reference proteome</keyword>
<dbReference type="Proteomes" id="UP001164746">
    <property type="component" value="Chromosome 8"/>
</dbReference>
<proteinExistence type="predicted"/>
<name>A0ABY7ETQ0_MYAAR</name>